<sequence length="256" mass="29003">MIMNIVDLSGDGYKLTPSYLLIMCIEHSARYHMELQTRQLLIKMSNAIQSVASEKTAEMSKTIERTTIPEKALEELLPQLRPVVFWMANCLEMLPYLQGNMSQYIKDPSQIAEYGDETLLNADEELLMFLEEVIIYTFQQTVYHLTKVLYIALPAILDTNPFQDTDEDSDKRPQEVETVISIFQTTYDVVKAYSVHEDILRQLFAYLFFFTNASLFNTLMERGAGASSTAGLKERRFGQSGCVGELGCRGATSGRG</sequence>
<dbReference type="InterPro" id="IPR052072">
    <property type="entry name" value="Vascular_dev_regulator"/>
</dbReference>
<evidence type="ECO:0000313" key="3">
    <source>
        <dbReference type="Proteomes" id="UP001163046"/>
    </source>
</evidence>
<dbReference type="Proteomes" id="UP001163046">
    <property type="component" value="Unassembled WGS sequence"/>
</dbReference>
<dbReference type="OrthoDB" id="3908708at2759"/>
<evidence type="ECO:0000259" key="1">
    <source>
        <dbReference type="PROSITE" id="PS51126"/>
    </source>
</evidence>
<reference evidence="2" key="1">
    <citation type="submission" date="2023-01" db="EMBL/GenBank/DDBJ databases">
        <title>Genome assembly of the deep-sea coral Lophelia pertusa.</title>
        <authorList>
            <person name="Herrera S."/>
            <person name="Cordes E."/>
        </authorList>
    </citation>
    <scope>NUCLEOTIDE SEQUENCE</scope>
    <source>
        <strain evidence="2">USNM1676648</strain>
        <tissue evidence="2">Polyp</tissue>
    </source>
</reference>
<evidence type="ECO:0000313" key="2">
    <source>
        <dbReference type="EMBL" id="KAJ7372594.1"/>
    </source>
</evidence>
<keyword evidence="3" id="KW-1185">Reference proteome</keyword>
<dbReference type="PANTHER" id="PTHR16027">
    <property type="entry name" value="DILUTE DOMAIN-CONTAINING PROTEIN YPR089W"/>
    <property type="match status" value="1"/>
</dbReference>
<accession>A0A9W9Z3L0</accession>
<feature type="domain" description="Dilute" evidence="1">
    <location>
        <begin position="74"/>
        <end position="256"/>
    </location>
</feature>
<gene>
    <name evidence="2" type="ORF">OS493_017865</name>
</gene>
<protein>
    <recommendedName>
        <fullName evidence="1">Dilute domain-containing protein</fullName>
    </recommendedName>
</protein>
<name>A0A9W9Z3L0_9CNID</name>
<dbReference type="AlphaFoldDB" id="A0A9W9Z3L0"/>
<proteinExistence type="predicted"/>
<dbReference type="GO" id="GO:0051020">
    <property type="term" value="F:GTPase binding"/>
    <property type="evidence" value="ECO:0007669"/>
    <property type="project" value="TreeGrafter"/>
</dbReference>
<organism evidence="2 3">
    <name type="scientific">Desmophyllum pertusum</name>
    <dbReference type="NCBI Taxonomy" id="174260"/>
    <lineage>
        <taxon>Eukaryota</taxon>
        <taxon>Metazoa</taxon>
        <taxon>Cnidaria</taxon>
        <taxon>Anthozoa</taxon>
        <taxon>Hexacorallia</taxon>
        <taxon>Scleractinia</taxon>
        <taxon>Caryophylliina</taxon>
        <taxon>Caryophylliidae</taxon>
        <taxon>Desmophyllum</taxon>
    </lineage>
</organism>
<dbReference type="PANTHER" id="PTHR16027:SF9">
    <property type="entry name" value="RAS-ASSOCIATING AND DILUTE DOMAIN-CONTAINING PROTEIN"/>
    <property type="match status" value="1"/>
</dbReference>
<comment type="caution">
    <text evidence="2">The sequence shown here is derived from an EMBL/GenBank/DDBJ whole genome shotgun (WGS) entry which is preliminary data.</text>
</comment>
<dbReference type="EMBL" id="MU826835">
    <property type="protein sequence ID" value="KAJ7372594.1"/>
    <property type="molecule type" value="Genomic_DNA"/>
</dbReference>
<dbReference type="InterPro" id="IPR002710">
    <property type="entry name" value="Dilute_dom"/>
</dbReference>
<dbReference type="PROSITE" id="PS51126">
    <property type="entry name" value="DILUTE"/>
    <property type="match status" value="1"/>
</dbReference>